<protein>
    <submittedName>
        <fullName evidence="2 3">Carbohydrate binding module</fullName>
    </submittedName>
</protein>
<feature type="domain" description="DUF5620" evidence="1">
    <location>
        <begin position="21"/>
        <end position="129"/>
    </location>
</feature>
<dbReference type="AlphaFoldDB" id="A0A140UH31"/>
<dbReference type="InterPro" id="IPR040753">
    <property type="entry name" value="DUF5620"/>
</dbReference>
<dbReference type="PDBsum" id="4V1L"/>
<evidence type="ECO:0007829" key="6">
    <source>
        <dbReference type="PDB" id="4V1K"/>
    </source>
</evidence>
<evidence type="ECO:0000313" key="3">
    <source>
        <dbReference type="PDB" id="4V1K"/>
    </source>
</evidence>
<reference evidence="5 6" key="1">
    <citation type="journal article" date="2016" name="Proc. Natl. Acad. Sci. U.S.A.">
        <title>Complexity of the Ruminococcus flavefaciens cellulosome reflects an expansion in glycan recognition.</title>
        <authorList>
            <person name="Venditto I."/>
            <person name="Luis A.S."/>
            <person name="Rydahl M."/>
            <person name="Schuckel J."/>
            <person name="Fernandes V.O."/>
            <person name="Vidal-Melgosa S."/>
            <person name="Bule P."/>
            <person name="Goyal A."/>
            <person name="Pires V.M."/>
            <person name="Dourado C.G."/>
            <person name="Ferreira L.M."/>
            <person name="Coutinho P.M."/>
            <person name="Henrissat B."/>
            <person name="Knox J.P."/>
            <person name="Basle A."/>
            <person name="Najmudin S."/>
            <person name="Gilbert H.J."/>
            <person name="Willats W.G."/>
            <person name="Fontes C.M."/>
        </authorList>
    </citation>
    <scope>X-RAY CRYSTALLOGRAPHY (1.75 ANGSTROMS)</scope>
</reference>
<dbReference type="PDB" id="4V1K">
    <property type="method" value="X-ray"/>
    <property type="resolution" value="1.60 A"/>
    <property type="chains" value="A=1-138"/>
</dbReference>
<organism evidence="4">
    <name type="scientific">Ruminococcus flavefaciens FD-1</name>
    <dbReference type="NCBI Taxonomy" id="641112"/>
    <lineage>
        <taxon>Bacteria</taxon>
        <taxon>Bacillati</taxon>
        <taxon>Bacillota</taxon>
        <taxon>Clostridia</taxon>
        <taxon>Eubacteriales</taxon>
        <taxon>Oscillospiraceae</taxon>
        <taxon>Ruminococcus</taxon>
    </lineage>
</organism>
<evidence type="ECO:0007829" key="5">
    <source>
        <dbReference type="PDB" id="4D3L"/>
    </source>
</evidence>
<name>A0A140UH31_RUMFL</name>
<dbReference type="PDB" id="4V1L">
    <property type="method" value="X-ray"/>
    <property type="resolution" value="1.75 A"/>
    <property type="chains" value="A/B/C=1-138"/>
</dbReference>
<proteinExistence type="evidence at protein level"/>
<sequence>MASDGYTIKPNKKVTYSALGEDERMIGFSYKDFGISSSEKITEVQVNISANKNIGKYVGQFGTSTTDSANGYWAMGDEITQSISGNSGTITWKVPSDISSIIQTQYGGEIKFGVWWIDCDEFTIDSVVLKLEHHHHHH</sequence>
<keyword evidence="5 6" id="KW-0002">3D-structure</keyword>
<evidence type="ECO:0000259" key="1">
    <source>
        <dbReference type="Pfam" id="PF18522"/>
    </source>
</evidence>
<dbReference type="Pfam" id="PF18522">
    <property type="entry name" value="DUF5620"/>
    <property type="match status" value="1"/>
</dbReference>
<dbReference type="PDB" id="4D3L">
    <property type="method" value="X-ray"/>
    <property type="resolution" value="2.00 A"/>
    <property type="chains" value="A/B/C=1-138"/>
</dbReference>
<accession>A0A140UH31</accession>
<dbReference type="SMR" id="A0A140UH31"/>
<dbReference type="PDBsum" id="4D3L"/>
<dbReference type="PDBsum" id="4V1K"/>
<evidence type="ECO:0000313" key="4">
    <source>
        <dbReference type="PDB" id="4V1L"/>
    </source>
</evidence>
<evidence type="ECO:0000313" key="2">
    <source>
        <dbReference type="PDB" id="4D3L"/>
    </source>
</evidence>